<dbReference type="InterPro" id="IPR001932">
    <property type="entry name" value="PPM-type_phosphatase-like_dom"/>
</dbReference>
<accession>A0A7C3ZVE1</accession>
<dbReference type="GO" id="GO:0004672">
    <property type="term" value="F:protein kinase activity"/>
    <property type="evidence" value="ECO:0007669"/>
    <property type="project" value="InterPro"/>
</dbReference>
<dbReference type="InterPro" id="IPR003018">
    <property type="entry name" value="GAF"/>
</dbReference>
<dbReference type="Pfam" id="PF07228">
    <property type="entry name" value="SpoIIE"/>
    <property type="match status" value="1"/>
</dbReference>
<evidence type="ECO:0000313" key="2">
    <source>
        <dbReference type="EMBL" id="HGG00488.1"/>
    </source>
</evidence>
<dbReference type="Pfam" id="PF01590">
    <property type="entry name" value="GAF"/>
    <property type="match status" value="1"/>
</dbReference>
<dbReference type="Pfam" id="PF13191">
    <property type="entry name" value="AAA_16"/>
    <property type="match status" value="1"/>
</dbReference>
<dbReference type="InterPro" id="IPR041664">
    <property type="entry name" value="AAA_16"/>
</dbReference>
<name>A0A7C3ZVE1_9CYAN</name>
<dbReference type="InterPro" id="IPR053159">
    <property type="entry name" value="Hybrid_Histidine_Kinase"/>
</dbReference>
<dbReference type="InterPro" id="IPR027417">
    <property type="entry name" value="P-loop_NTPase"/>
</dbReference>
<dbReference type="Gene3D" id="3.60.40.10">
    <property type="entry name" value="PPM-type phosphatase domain"/>
    <property type="match status" value="1"/>
</dbReference>
<gene>
    <name evidence="2" type="ORF">ENR15_07515</name>
</gene>
<dbReference type="Gene3D" id="3.30.200.20">
    <property type="entry name" value="Phosphorylase Kinase, domain 1"/>
    <property type="match status" value="1"/>
</dbReference>
<dbReference type="PANTHER" id="PTHR43642">
    <property type="entry name" value="HYBRID SIGNAL TRANSDUCTION HISTIDINE KINASE G"/>
    <property type="match status" value="1"/>
</dbReference>
<dbReference type="SMART" id="SM00065">
    <property type="entry name" value="GAF"/>
    <property type="match status" value="1"/>
</dbReference>
<feature type="domain" description="Protein kinase" evidence="1">
    <location>
        <begin position="7"/>
        <end position="274"/>
    </location>
</feature>
<comment type="caution">
    <text evidence="2">The sequence shown here is derived from an EMBL/GenBank/DDBJ whole genome shotgun (WGS) entry which is preliminary data.</text>
</comment>
<dbReference type="EMBL" id="DSPX01000073">
    <property type="protein sequence ID" value="HGG00488.1"/>
    <property type="molecule type" value="Genomic_DNA"/>
</dbReference>
<protein>
    <submittedName>
        <fullName evidence="2">GAF domain-containing protein</fullName>
    </submittedName>
</protein>
<dbReference type="InterPro" id="IPR000719">
    <property type="entry name" value="Prot_kinase_dom"/>
</dbReference>
<dbReference type="SUPFAM" id="SSF56112">
    <property type="entry name" value="Protein kinase-like (PK-like)"/>
    <property type="match status" value="1"/>
</dbReference>
<dbReference type="InterPro" id="IPR011009">
    <property type="entry name" value="Kinase-like_dom_sf"/>
</dbReference>
<dbReference type="PROSITE" id="PS50011">
    <property type="entry name" value="PROTEIN_KINASE_DOM"/>
    <property type="match status" value="1"/>
</dbReference>
<dbReference type="Gene3D" id="3.40.50.300">
    <property type="entry name" value="P-loop containing nucleotide triphosphate hydrolases"/>
    <property type="match status" value="1"/>
</dbReference>
<dbReference type="Pfam" id="PF00069">
    <property type="entry name" value="Pkinase"/>
    <property type="match status" value="1"/>
</dbReference>
<dbReference type="SMART" id="SM00331">
    <property type="entry name" value="PP2C_SIG"/>
    <property type="match status" value="1"/>
</dbReference>
<dbReference type="Gene3D" id="3.30.450.40">
    <property type="match status" value="1"/>
</dbReference>
<dbReference type="GO" id="GO:0005524">
    <property type="term" value="F:ATP binding"/>
    <property type="evidence" value="ECO:0007669"/>
    <property type="project" value="InterPro"/>
</dbReference>
<reference evidence="2" key="1">
    <citation type="journal article" date="2020" name="mSystems">
        <title>Genome- and Community-Level Interaction Insights into Carbon Utilization and Element Cycling Functions of Hydrothermarchaeota in Hydrothermal Sediment.</title>
        <authorList>
            <person name="Zhou Z."/>
            <person name="Liu Y."/>
            <person name="Xu W."/>
            <person name="Pan J."/>
            <person name="Luo Z.H."/>
            <person name="Li M."/>
        </authorList>
    </citation>
    <scope>NUCLEOTIDE SEQUENCE [LARGE SCALE GENOMIC DNA]</scope>
    <source>
        <strain evidence="2">SpSt-374</strain>
    </source>
</reference>
<dbReference type="Gene3D" id="1.10.510.10">
    <property type="entry name" value="Transferase(Phosphotransferase) domain 1"/>
    <property type="match status" value="1"/>
</dbReference>
<evidence type="ECO:0000259" key="1">
    <source>
        <dbReference type="PROSITE" id="PS50011"/>
    </source>
</evidence>
<dbReference type="SUPFAM" id="SSF52540">
    <property type="entry name" value="P-loop containing nucleoside triphosphate hydrolases"/>
    <property type="match status" value="1"/>
</dbReference>
<dbReference type="SUPFAM" id="SSF81606">
    <property type="entry name" value="PP2C-like"/>
    <property type="match status" value="1"/>
</dbReference>
<dbReference type="InterPro" id="IPR029016">
    <property type="entry name" value="GAF-like_dom_sf"/>
</dbReference>
<dbReference type="PANTHER" id="PTHR43642:SF1">
    <property type="entry name" value="HYBRID SIGNAL TRANSDUCTION HISTIDINE KINASE G"/>
    <property type="match status" value="1"/>
</dbReference>
<proteinExistence type="predicted"/>
<sequence>MVSIPGIIIQSQIYESANSRVYRGIRQQDNQPVIIKILHQDYPSPQELARYRREYEITKSLHLKSVVKSYGLQKYQNTLVMLLEDFGGESLKSWMQQESITIEKFLPIAIATTEALAQIHAENIIHKDINLSNIVFNPATRELKIIDFGIATKLTRTHPTINNPSILEGTLPYMSPEQTGRMNRSLDYRSDFYSLGVSFYELLTKELPFTTTDPLELVHCHIAKQPLPPGEVNPAIPPVIGKIVLKLMAKNAEDRYQSAFGIKADLEKCLHQLHTTGQISDFPLASADISETFQLPQKLYGREREIAALLTAFDRVLQNSEMMLIGGYSGIGKSVLVQELYKPITEKRGYFIAGKFDQYQRNIPYSAVVSAFQGLVKQILTESDIKLQQWRQELLAALGNNGQVIAEVIPEIELIVGPQPPVAKIGVVEAQNRFNLVFQNFLKVLATPQHPLAIFLDDLQWADGASLKLMQLLMSGGSRCLFFIGAYRDNEVSATHPLLLTLDEMAKNGAIINGLLLSALELPSIIEILSETLNSSADRVKPLAELILVKTGGNPFFMNEFLKSLYAEKLIFLGGQEEADNLSASLLDAARGEKSIAHPSRPPLPGRESRVSETISRGWQWDLEEIQRRGFTDNVVELMAGKIQKLPYATQNLLKLAACIGNHFDLETLGVVGQISLPETVMTLQAAVAETLVMPLGNMGDVELAIVSKEYFPSAAANAPTLPKYKFLHDRIQQAAYSLIPDGEKTTTHYQIGQLLLGQLSPDHQDDRLFAVVHQLNYGIELITDQIEKDTIAQLNLTAARKARAATAYQAALEYAEIGITLLGAASWQRQYHTTLSLHELAAELAALSGKFDLMNQWVDAVIYHARTTQNKVRVYLVKVQALIAQNQLLEAIAIGVSCLQEFGLDFPANPTAEDIQAVVQEINALIGDRPVEELFHLPVMVDPEKLDIIQMASGIISACYMASSPLFPILLALQVKLSLQYGNSPNSPFSYAGYGVFLSNSLQDVTAATQFRQLAYRLASEPDAQTIRAATFAAIGVHLHHRQCHLRETLAILQAGYQAALATGNLEFAGHTGHGFCLNLYWCGEPLAELESQIRAYRQQLLDLNQLTTANYCSVYWETTTVLLGNPQQIEISLTEPAHEEKLVAQAVAAKDFLLPLLFYISRAQLRFFSGEIALAAADIAAARNYLPGGVGYVCEAGLYFYDSLISLANVAQHPQELEAAQQRIAENQIQLEFWAKHAPMNYLHKWQLVAAEKHRVLGENATATELYEAAINGAKENGYIQEAALAYELAAKFYLSQGKQLIARAYMQEARYCYQIWGSGLKVTDLETRYSELLTASQSRIISHQITTTAATTTGSTATLDIATVMKAARSISGEIVLERLLSSLMQILIENAGAQKGYLILPSEGKLLIEAASDLDAAAPTVLHSLPVENSQLLPEAIINYVARTQESVVLNDAARQEEFTNDAYIQAVQPKSVLCSPLVNQGKLISLVYLENNLTTGAFTPERLEILQLLSAQAAISIENAKLYSQLEDYNRTLEQKVAARTTELAAAYEEINLLNQRLKAENIRMAAELDVTRQLQQMILPKAEELSEIQPLEIAGFMEPADEVGGDYYDILQQSGQIKIAIGDVTGHGLEAGLLMIMAQTAVRTLLESQETDQVKFLDILNRTLYKNLARMNSAKHMTLALLDYCDGTVAIAGQHEEVLVVRGDGEIELIDTIDLGFPIGLELEISQFISQTQVKLNPGDGVVLYTDGITEASNMAGEQYGRNRLCQVVKNSWHQSAQAIRQAAIEDLRQHIGEQKVFDDITLVVLKQK</sequence>
<organism evidence="2">
    <name type="scientific">Planktothricoides sp. SpSt-374</name>
    <dbReference type="NCBI Taxonomy" id="2282167"/>
    <lineage>
        <taxon>Bacteria</taxon>
        <taxon>Bacillati</taxon>
        <taxon>Cyanobacteriota</taxon>
        <taxon>Cyanophyceae</taxon>
        <taxon>Oscillatoriophycideae</taxon>
        <taxon>Oscillatoriales</taxon>
        <taxon>Oscillatoriaceae</taxon>
        <taxon>Planktothricoides</taxon>
    </lineage>
</organism>
<dbReference type="CDD" id="cd14014">
    <property type="entry name" value="STKc_PknB_like"/>
    <property type="match status" value="1"/>
</dbReference>
<dbReference type="SUPFAM" id="SSF55781">
    <property type="entry name" value="GAF domain-like"/>
    <property type="match status" value="1"/>
</dbReference>
<dbReference type="InterPro" id="IPR036457">
    <property type="entry name" value="PPM-type-like_dom_sf"/>
</dbReference>